<dbReference type="Gene3D" id="3.40.50.1000">
    <property type="entry name" value="HAD superfamily/HAD-like"/>
    <property type="match status" value="1"/>
</dbReference>
<dbReference type="EMBL" id="UINC01131366">
    <property type="protein sequence ID" value="SVD13029.1"/>
    <property type="molecule type" value="Genomic_DNA"/>
</dbReference>
<evidence type="ECO:0000313" key="1">
    <source>
        <dbReference type="EMBL" id="SVD13029.1"/>
    </source>
</evidence>
<proteinExistence type="predicted"/>
<organism evidence="1">
    <name type="scientific">marine metagenome</name>
    <dbReference type="NCBI Taxonomy" id="408172"/>
    <lineage>
        <taxon>unclassified sequences</taxon>
        <taxon>metagenomes</taxon>
        <taxon>ecological metagenomes</taxon>
    </lineage>
</organism>
<dbReference type="InterPro" id="IPR036412">
    <property type="entry name" value="HAD-like_sf"/>
</dbReference>
<accession>A0A382SSY8</accession>
<dbReference type="Pfam" id="PF06941">
    <property type="entry name" value="NT5C"/>
    <property type="match status" value="1"/>
</dbReference>
<dbReference type="SFLD" id="SFLDS00003">
    <property type="entry name" value="Haloacid_Dehalogenase"/>
    <property type="match status" value="1"/>
</dbReference>
<gene>
    <name evidence="1" type="ORF">METZ01_LOCUS365883</name>
</gene>
<dbReference type="GO" id="GO:0009223">
    <property type="term" value="P:pyrimidine deoxyribonucleotide catabolic process"/>
    <property type="evidence" value="ECO:0007669"/>
    <property type="project" value="TreeGrafter"/>
</dbReference>
<dbReference type="SFLD" id="SFLDG01145">
    <property type="entry name" value="C1.2.1"/>
    <property type="match status" value="1"/>
</dbReference>
<dbReference type="SFLD" id="SFLDG01126">
    <property type="entry name" value="C1.2:_Nucleotidase_Like"/>
    <property type="match status" value="1"/>
</dbReference>
<name>A0A382SSY8_9ZZZZ</name>
<dbReference type="InterPro" id="IPR010708">
    <property type="entry name" value="5'(3')-deoxyribonucleotidase"/>
</dbReference>
<reference evidence="1" key="1">
    <citation type="submission" date="2018-05" db="EMBL/GenBank/DDBJ databases">
        <authorList>
            <person name="Lanie J.A."/>
            <person name="Ng W.-L."/>
            <person name="Kazmierczak K.M."/>
            <person name="Andrzejewski T.M."/>
            <person name="Davidsen T.M."/>
            <person name="Wayne K.J."/>
            <person name="Tettelin H."/>
            <person name="Glass J.I."/>
            <person name="Rusch D."/>
            <person name="Podicherti R."/>
            <person name="Tsui H.-C.T."/>
            <person name="Winkler M.E."/>
        </authorList>
    </citation>
    <scope>NUCLEOTIDE SEQUENCE</scope>
</reference>
<sequence>MLIKKRLYVDMDGVLVNFVSALPHLSPEVQQEFDGRLDEVPGIFGLMEPMPGAIEAYHVLADLFDTYILSTAPWENPSGWSDKAVWVRRHLGTVAHKRLILTHHKHLNHGDFLIDDRTANGADRFGGEHLLFGSVQYPDWDSVVAYLRLKAL</sequence>
<dbReference type="GO" id="GO:0008253">
    <property type="term" value="F:5'-nucleotidase activity"/>
    <property type="evidence" value="ECO:0007669"/>
    <property type="project" value="InterPro"/>
</dbReference>
<dbReference type="PANTHER" id="PTHR16504">
    <property type="entry name" value="5'(3')-DEOXYRIBONUCLEOTIDASE"/>
    <property type="match status" value="1"/>
</dbReference>
<dbReference type="PANTHER" id="PTHR16504:SF4">
    <property type="entry name" value="5'(3')-DEOXYRIBONUCLEOTIDASE"/>
    <property type="match status" value="1"/>
</dbReference>
<protein>
    <submittedName>
        <fullName evidence="1">Uncharacterized protein</fullName>
    </submittedName>
</protein>
<dbReference type="AlphaFoldDB" id="A0A382SSY8"/>
<dbReference type="InterPro" id="IPR023214">
    <property type="entry name" value="HAD_sf"/>
</dbReference>
<dbReference type="SUPFAM" id="SSF56784">
    <property type="entry name" value="HAD-like"/>
    <property type="match status" value="1"/>
</dbReference>